<dbReference type="Proteomes" id="UP000589626">
    <property type="component" value="Unassembled WGS sequence"/>
</dbReference>
<dbReference type="AlphaFoldDB" id="A0A7W4VW00"/>
<feature type="region of interest" description="Disordered" evidence="1">
    <location>
        <begin position="19"/>
        <end position="53"/>
    </location>
</feature>
<evidence type="ECO:0000256" key="1">
    <source>
        <dbReference type="SAM" id="MobiDB-lite"/>
    </source>
</evidence>
<comment type="caution">
    <text evidence="2">The sequence shown here is derived from an EMBL/GenBank/DDBJ whole genome shotgun (WGS) entry which is preliminary data.</text>
</comment>
<organism evidence="2 3">
    <name type="scientific">Nocardioides soli</name>
    <dbReference type="NCBI Taxonomy" id="1036020"/>
    <lineage>
        <taxon>Bacteria</taxon>
        <taxon>Bacillati</taxon>
        <taxon>Actinomycetota</taxon>
        <taxon>Actinomycetes</taxon>
        <taxon>Propionibacteriales</taxon>
        <taxon>Nocardioidaceae</taxon>
        <taxon>Nocardioides</taxon>
    </lineage>
</organism>
<keyword evidence="3" id="KW-1185">Reference proteome</keyword>
<gene>
    <name evidence="2" type="ORF">FHU40_002639</name>
</gene>
<proteinExistence type="predicted"/>
<evidence type="ECO:0000313" key="3">
    <source>
        <dbReference type="Proteomes" id="UP000589626"/>
    </source>
</evidence>
<dbReference type="RefSeq" id="WP_425490177.1">
    <property type="nucleotide sequence ID" value="NZ_JACHWR010000002.1"/>
</dbReference>
<sequence length="53" mass="5837">MKKLQLSAVRPVVGTTGRALYHPGQRKDYPLGGIPVEYKGGSVPPPDQRRSYN</sequence>
<protein>
    <submittedName>
        <fullName evidence="2">Uncharacterized protein</fullName>
    </submittedName>
</protein>
<accession>A0A7W4VW00</accession>
<dbReference type="EMBL" id="JACHWR010000002">
    <property type="protein sequence ID" value="MBB3042821.1"/>
    <property type="molecule type" value="Genomic_DNA"/>
</dbReference>
<name>A0A7W4VW00_9ACTN</name>
<reference evidence="2 3" key="1">
    <citation type="submission" date="2020-08" db="EMBL/GenBank/DDBJ databases">
        <title>Sequencing the genomes of 1000 actinobacteria strains.</title>
        <authorList>
            <person name="Klenk H.-P."/>
        </authorList>
    </citation>
    <scope>NUCLEOTIDE SEQUENCE [LARGE SCALE GENOMIC DNA]</scope>
    <source>
        <strain evidence="2 3">DSM 105498</strain>
    </source>
</reference>
<evidence type="ECO:0000313" key="2">
    <source>
        <dbReference type="EMBL" id="MBB3042821.1"/>
    </source>
</evidence>